<dbReference type="InterPro" id="IPR001810">
    <property type="entry name" value="F-box_dom"/>
</dbReference>
<evidence type="ECO:0000313" key="4">
    <source>
        <dbReference type="Proteomes" id="UP000051487"/>
    </source>
</evidence>
<evidence type="ECO:0000256" key="1">
    <source>
        <dbReference type="SAM" id="MobiDB-lite"/>
    </source>
</evidence>
<reference evidence="3 4" key="1">
    <citation type="submission" date="2015-11" db="EMBL/GenBank/DDBJ databases">
        <title>Aspergillus lentulus strain IFM 54703T.</title>
        <authorList>
            <person name="Kusuya Y."/>
            <person name="Sakai K."/>
            <person name="Kamei K."/>
            <person name="Takahashi H."/>
            <person name="Yaguchi T."/>
        </authorList>
    </citation>
    <scope>NUCLEOTIDE SEQUENCE [LARGE SCALE GENOMIC DNA]</scope>
    <source>
        <strain evidence="3 4">IFM 54703</strain>
    </source>
</reference>
<dbReference type="PROSITE" id="PS50181">
    <property type="entry name" value="FBOX"/>
    <property type="match status" value="1"/>
</dbReference>
<evidence type="ECO:0000259" key="2">
    <source>
        <dbReference type="PROSITE" id="PS50181"/>
    </source>
</evidence>
<comment type="caution">
    <text evidence="3">The sequence shown here is derived from an EMBL/GenBank/DDBJ whole genome shotgun (WGS) entry which is preliminary data.</text>
</comment>
<dbReference type="Proteomes" id="UP000051487">
    <property type="component" value="Unassembled WGS sequence"/>
</dbReference>
<proteinExistence type="predicted"/>
<feature type="region of interest" description="Disordered" evidence="1">
    <location>
        <begin position="391"/>
        <end position="410"/>
    </location>
</feature>
<accession>A0AAN4T946</accession>
<dbReference type="AlphaFoldDB" id="A0AAN4T946"/>
<name>A0AAN4T946_ASPLE</name>
<evidence type="ECO:0000313" key="3">
    <source>
        <dbReference type="EMBL" id="GAQ05392.1"/>
    </source>
</evidence>
<dbReference type="InterPro" id="IPR036047">
    <property type="entry name" value="F-box-like_dom_sf"/>
</dbReference>
<gene>
    <name evidence="3" type="ORF">ALT_2713</name>
</gene>
<sequence length="410" mass="46223">MGKITFYCNICGGPLSCYDLRKASTALEGEDLSLCYEDDCDCEAGTRPEAEDDEDGEDVENSTAACEHDSYCASLRAYSGNLVSEKDILWLEKVRMLRPRDSPSEMHNEMQDDDDAYYITENGSYDPWYGLKVPGENTGSSDGRLWANIDGFFLHDTCWQMLQLVHQTLGSSSRPLEPRRVYLAMQARLGHDTERSIDWEDSRVYGGTEDFQWQEWEAEPGYEWLVADPLKPVDISELVSASKIADPGSTNAIVNGDALTLSAVDPLSSLPWDVRYRILQMLPSPSIIDLVIASTAFRGAARDLPDQFWRLRLAYDCPWIDQDSLRQNIAQAGGQVNYKDLIRLIKEAAARPEDGKNGDQDSWLNIKNRQRIWTCCEVILGKLEKEPKSWVPFSQSAESGENLLDSTRES</sequence>
<dbReference type="EMBL" id="BCLY01000005">
    <property type="protein sequence ID" value="GAQ05392.1"/>
    <property type="molecule type" value="Genomic_DNA"/>
</dbReference>
<dbReference type="SUPFAM" id="SSF81383">
    <property type="entry name" value="F-box domain"/>
    <property type="match status" value="1"/>
</dbReference>
<feature type="domain" description="F-box" evidence="2">
    <location>
        <begin position="264"/>
        <end position="312"/>
    </location>
</feature>
<protein>
    <recommendedName>
        <fullName evidence="2">F-box domain-containing protein</fullName>
    </recommendedName>
</protein>
<organism evidence="3 4">
    <name type="scientific">Aspergillus lentulus</name>
    <dbReference type="NCBI Taxonomy" id="293939"/>
    <lineage>
        <taxon>Eukaryota</taxon>
        <taxon>Fungi</taxon>
        <taxon>Dikarya</taxon>
        <taxon>Ascomycota</taxon>
        <taxon>Pezizomycotina</taxon>
        <taxon>Eurotiomycetes</taxon>
        <taxon>Eurotiomycetidae</taxon>
        <taxon>Eurotiales</taxon>
        <taxon>Aspergillaceae</taxon>
        <taxon>Aspergillus</taxon>
        <taxon>Aspergillus subgen. Fumigati</taxon>
    </lineage>
</organism>